<keyword evidence="2 5" id="KW-0057">Aromatic amino acid biosynthesis</keyword>
<name>A0AAE5SXY3_STACR</name>
<reference evidence="6 9" key="3">
    <citation type="submission" date="2023-08" db="EMBL/GenBank/DDBJ databases">
        <title>Whole genome sequencing of Staphylococcus chromogenes NNSch 2386.</title>
        <authorList>
            <person name="Kropotov V.S."/>
            <person name="Boriskina E.V."/>
            <person name="Gordinskaya N.A."/>
            <person name="Shkurkina I.S."/>
            <person name="Kryazhev D.V."/>
            <person name="Alekseeva A.E."/>
            <person name="Makhova M.A."/>
        </authorList>
    </citation>
    <scope>NUCLEOTIDE SEQUENCE [LARGE SCALE GENOMIC DNA]</scope>
    <source>
        <strain evidence="6 9">NNSch 2386</strain>
    </source>
</reference>
<dbReference type="FunFam" id="3.20.20.70:FF:000047">
    <property type="entry name" value="3-dehydroquinate dehydratase"/>
    <property type="match status" value="1"/>
</dbReference>
<dbReference type="GO" id="GO:0009073">
    <property type="term" value="P:aromatic amino acid family biosynthetic process"/>
    <property type="evidence" value="ECO:0007669"/>
    <property type="project" value="UniProtKB-KW"/>
</dbReference>
<keyword evidence="4 5" id="KW-0704">Schiff base</keyword>
<comment type="function">
    <text evidence="5">Involved in the third step of the chorismate pathway, which leads to the biosynthesis of aromatic amino acids. Catalyzes the cis-dehydration of 3-dehydroquinate (DHQ) and introduces the first double bond of the aromatic ring to yield 3-dehydroshikimate.</text>
</comment>
<dbReference type="GO" id="GO:0008652">
    <property type="term" value="P:amino acid biosynthetic process"/>
    <property type="evidence" value="ECO:0007669"/>
    <property type="project" value="UniProtKB-KW"/>
</dbReference>
<gene>
    <name evidence="5 7" type="primary">aroD</name>
    <name evidence="7" type="ORF">BU653_09195</name>
    <name evidence="6" type="ORF">RCF65_06400</name>
</gene>
<dbReference type="RefSeq" id="WP_105962972.1">
    <property type="nucleotide sequence ID" value="NZ_CP133242.1"/>
</dbReference>
<feature type="binding site" evidence="5">
    <location>
        <position position="199"/>
    </location>
    <ligand>
        <name>3-dehydroquinate</name>
        <dbReference type="ChEBI" id="CHEBI:32364"/>
    </ligand>
</feature>
<dbReference type="NCBIfam" id="TIGR01093">
    <property type="entry name" value="aroD"/>
    <property type="match status" value="1"/>
</dbReference>
<feature type="active site" description="Schiff-base intermediate with substrate" evidence="5">
    <location>
        <position position="157"/>
    </location>
</feature>
<evidence type="ECO:0000256" key="4">
    <source>
        <dbReference type="ARBA" id="ARBA00023270"/>
    </source>
</evidence>
<comment type="similarity">
    <text evidence="5">Belongs to the type-I 3-dehydroquinase family.</text>
</comment>
<sequence length="247" mass="27802">MKTRIVGSLMPNDVTLTLSEVENVINQQDFFDILEIRIDAIKDLTIETIEKMIEQLRQKGFRKEVLITFRTESQGGARSIEEAAYQNLLQSIAGIKHVDYIDVEWEQETSRSELVQSIQSQGVEVIISYHNFQETPKIEVLKKTYYHMSQWGGTHLKIAVMPQSKQDVLTLLQAVSEASEALSHWVTGISMSSLGVISRTAQATFGGALTYGSLSESVAPGQLDVKTLKNVMALYQPFENHTYLPYN</sequence>
<dbReference type="Pfam" id="PF01487">
    <property type="entry name" value="DHquinase_I"/>
    <property type="match status" value="1"/>
</dbReference>
<dbReference type="InterPro" id="IPR050146">
    <property type="entry name" value="Type-I_3-dehydroquinase"/>
</dbReference>
<dbReference type="Gene3D" id="3.20.20.70">
    <property type="entry name" value="Aldolase class I"/>
    <property type="match status" value="1"/>
</dbReference>
<dbReference type="InterPro" id="IPR013785">
    <property type="entry name" value="Aldolase_TIM"/>
</dbReference>
<dbReference type="PANTHER" id="PTHR43699">
    <property type="entry name" value="3-DEHYDROQUINATE DEHYDRATASE"/>
    <property type="match status" value="1"/>
</dbReference>
<protein>
    <recommendedName>
        <fullName evidence="5">3-dehydroquinate dehydratase</fullName>
        <shortName evidence="5">3-dehydroquinase</shortName>
        <ecNumber evidence="5">4.2.1.10</ecNumber>
    </recommendedName>
    <alternativeName>
        <fullName evidence="5">Type I DHQase</fullName>
    </alternativeName>
    <alternativeName>
        <fullName evidence="5">Type I dehydroquinase</fullName>
        <shortName evidence="5">DHQ1</shortName>
    </alternativeName>
</protein>
<dbReference type="Proteomes" id="UP000242704">
    <property type="component" value="Unassembled WGS sequence"/>
</dbReference>
<evidence type="ECO:0000256" key="3">
    <source>
        <dbReference type="ARBA" id="ARBA00023239"/>
    </source>
</evidence>
<evidence type="ECO:0000256" key="5">
    <source>
        <dbReference type="HAMAP-Rule" id="MF_00214"/>
    </source>
</evidence>
<dbReference type="PANTHER" id="PTHR43699:SF1">
    <property type="entry name" value="3-DEHYDROQUINATE DEHYDRATASE"/>
    <property type="match status" value="1"/>
</dbReference>
<feature type="active site" description="Proton donor/acceptor" evidence="5">
    <location>
        <position position="130"/>
    </location>
</feature>
<evidence type="ECO:0000256" key="1">
    <source>
        <dbReference type="ARBA" id="ARBA00001864"/>
    </source>
</evidence>
<dbReference type="HAMAP" id="MF_00214">
    <property type="entry name" value="AroD"/>
    <property type="match status" value="1"/>
</dbReference>
<dbReference type="CDD" id="cd00502">
    <property type="entry name" value="DHQase_I"/>
    <property type="match status" value="1"/>
</dbReference>
<evidence type="ECO:0000313" key="8">
    <source>
        <dbReference type="Proteomes" id="UP000242704"/>
    </source>
</evidence>
<feature type="binding site" evidence="5">
    <location>
        <position position="8"/>
    </location>
    <ligand>
        <name>3-dehydroquinate</name>
        <dbReference type="ChEBI" id="CHEBI:32364"/>
    </ligand>
</feature>
<dbReference type="AlphaFoldDB" id="A0AAE5SXY3"/>
<reference evidence="7" key="2">
    <citation type="submission" date="2018-03" db="EMBL/GenBank/DDBJ databases">
        <authorList>
            <person name="Naushad S."/>
        </authorList>
    </citation>
    <scope>NUCLEOTIDE SEQUENCE</scope>
    <source>
        <strain evidence="7">SNUC 505</strain>
    </source>
</reference>
<dbReference type="GO" id="GO:0046279">
    <property type="term" value="P:3,4-dihydroxybenzoate biosynthetic process"/>
    <property type="evidence" value="ECO:0007669"/>
    <property type="project" value="TreeGrafter"/>
</dbReference>
<reference evidence="7 8" key="1">
    <citation type="journal article" date="2016" name="Front. Microbiol.">
        <title>Comprehensive Phylogenetic Analysis of Bovine Non-aureus Staphylococci Species Based on Whole-Genome Sequencing.</title>
        <authorList>
            <person name="Naushad S."/>
            <person name="Barkema H.W."/>
            <person name="Luby C."/>
            <person name="Condas L.A."/>
            <person name="Nobrega D.B."/>
            <person name="Carson D.A."/>
            <person name="De Buck J."/>
        </authorList>
    </citation>
    <scope>NUCLEOTIDE SEQUENCE [LARGE SCALE GENOMIC DNA]</scope>
    <source>
        <strain evidence="7 8">SNUC 505</strain>
    </source>
</reference>
<dbReference type="EMBL" id="PZBZ01000052">
    <property type="protein sequence ID" value="PTG12373.1"/>
    <property type="molecule type" value="Genomic_DNA"/>
</dbReference>
<comment type="caution">
    <text evidence="5">Lacks conserved residue(s) required for the propagation of feature annotation.</text>
</comment>
<dbReference type="InterPro" id="IPR001381">
    <property type="entry name" value="DHquinase_I"/>
</dbReference>
<evidence type="ECO:0000313" key="7">
    <source>
        <dbReference type="EMBL" id="PTG12373.1"/>
    </source>
</evidence>
<evidence type="ECO:0000256" key="2">
    <source>
        <dbReference type="ARBA" id="ARBA00023141"/>
    </source>
</evidence>
<dbReference type="GO" id="GO:0003855">
    <property type="term" value="F:3-dehydroquinate dehydratase activity"/>
    <property type="evidence" value="ECO:0007669"/>
    <property type="project" value="UniProtKB-UniRule"/>
</dbReference>
<keyword evidence="3 5" id="KW-0456">Lyase</keyword>
<comment type="subunit">
    <text evidence="5">Homodimer.</text>
</comment>
<keyword evidence="5" id="KW-0028">Amino-acid biosynthesis</keyword>
<feature type="binding site" evidence="5">
    <location>
        <position position="222"/>
    </location>
    <ligand>
        <name>3-dehydroquinate</name>
        <dbReference type="ChEBI" id="CHEBI:32364"/>
    </ligand>
</feature>
<evidence type="ECO:0000313" key="6">
    <source>
        <dbReference type="EMBL" id="MDQ7175616.1"/>
    </source>
</evidence>
<dbReference type="EC" id="4.2.1.10" evidence="5"/>
<dbReference type="Proteomes" id="UP001240157">
    <property type="component" value="Unassembled WGS sequence"/>
</dbReference>
<dbReference type="SUPFAM" id="SSF51569">
    <property type="entry name" value="Aldolase"/>
    <property type="match status" value="1"/>
</dbReference>
<organism evidence="7 8">
    <name type="scientific">Staphylococcus chromogenes</name>
    <name type="common">Staphylococcus hyicus subsp. chromogenes</name>
    <dbReference type="NCBI Taxonomy" id="46126"/>
    <lineage>
        <taxon>Bacteria</taxon>
        <taxon>Bacillati</taxon>
        <taxon>Bacillota</taxon>
        <taxon>Bacilli</taxon>
        <taxon>Bacillales</taxon>
        <taxon>Staphylococcaceae</taxon>
        <taxon>Staphylococcus</taxon>
    </lineage>
</organism>
<comment type="caution">
    <text evidence="7">The sequence shown here is derived from an EMBL/GenBank/DDBJ whole genome shotgun (WGS) entry which is preliminary data.</text>
</comment>
<evidence type="ECO:0000313" key="9">
    <source>
        <dbReference type="Proteomes" id="UP001240157"/>
    </source>
</evidence>
<comment type="catalytic activity">
    <reaction evidence="1 5">
        <text>3-dehydroquinate = 3-dehydroshikimate + H2O</text>
        <dbReference type="Rhea" id="RHEA:21096"/>
        <dbReference type="ChEBI" id="CHEBI:15377"/>
        <dbReference type="ChEBI" id="CHEBI:16630"/>
        <dbReference type="ChEBI" id="CHEBI:32364"/>
        <dbReference type="EC" id="4.2.1.10"/>
    </reaction>
</comment>
<feature type="binding site" evidence="5">
    <location>
        <begin position="35"/>
        <end position="37"/>
    </location>
    <ligand>
        <name>3-dehydroquinate</name>
        <dbReference type="ChEBI" id="CHEBI:32364"/>
    </ligand>
</feature>
<feature type="binding site" evidence="5">
    <location>
        <position position="70"/>
    </location>
    <ligand>
        <name>3-dehydroquinate</name>
        <dbReference type="ChEBI" id="CHEBI:32364"/>
    </ligand>
</feature>
<dbReference type="GO" id="GO:0009423">
    <property type="term" value="P:chorismate biosynthetic process"/>
    <property type="evidence" value="ECO:0007669"/>
    <property type="project" value="UniProtKB-UniRule"/>
</dbReference>
<accession>A0AAE5SXY3</accession>
<proteinExistence type="inferred from homology"/>
<comment type="pathway">
    <text evidence="5">Metabolic intermediate biosynthesis; chorismate biosynthesis; chorismate from D-erythrose 4-phosphate and phosphoenolpyruvate: step 3/7.</text>
</comment>
<dbReference type="EMBL" id="JAVGJF010000032">
    <property type="protein sequence ID" value="MDQ7175616.1"/>
    <property type="molecule type" value="Genomic_DNA"/>
</dbReference>